<dbReference type="PANTHER" id="PTHR12631:SF10">
    <property type="entry name" value="BETA-XYLOSIDASE-LIKE PROTEIN-RELATED"/>
    <property type="match status" value="1"/>
</dbReference>
<dbReference type="Gene3D" id="3.20.20.80">
    <property type="entry name" value="Glycosidases"/>
    <property type="match status" value="1"/>
</dbReference>
<evidence type="ECO:0000256" key="1">
    <source>
        <dbReference type="SAM" id="SignalP"/>
    </source>
</evidence>
<dbReference type="EMBL" id="LCNT01000001">
    <property type="protein sequence ID" value="KKU62072.1"/>
    <property type="molecule type" value="Genomic_DNA"/>
</dbReference>
<evidence type="ECO:0000313" key="2">
    <source>
        <dbReference type="EMBL" id="KKU62072.1"/>
    </source>
</evidence>
<gene>
    <name evidence="2" type="ORF">UX85_C0001G0286</name>
</gene>
<name>A0A0G1RY93_9BACT</name>
<dbReference type="PANTHER" id="PTHR12631">
    <property type="entry name" value="ALPHA-L-IDURONIDASE"/>
    <property type="match status" value="1"/>
</dbReference>
<dbReference type="Proteomes" id="UP000033860">
    <property type="component" value="Unassembled WGS sequence"/>
</dbReference>
<dbReference type="Gene3D" id="2.60.40.10">
    <property type="entry name" value="Immunoglobulins"/>
    <property type="match status" value="1"/>
</dbReference>
<keyword evidence="1" id="KW-0732">Signal</keyword>
<feature type="chain" id="PRO_5002539530" description="Glycoside hydrolase family 5 domain-containing protein" evidence="1">
    <location>
        <begin position="23"/>
        <end position="469"/>
    </location>
</feature>
<reference evidence="2 3" key="1">
    <citation type="journal article" date="2015" name="Nature">
        <title>rRNA introns, odd ribosomes, and small enigmatic genomes across a large radiation of phyla.</title>
        <authorList>
            <person name="Brown C.T."/>
            <person name="Hug L.A."/>
            <person name="Thomas B.C."/>
            <person name="Sharon I."/>
            <person name="Castelle C.J."/>
            <person name="Singh A."/>
            <person name="Wilkins M.J."/>
            <person name="Williams K.H."/>
            <person name="Banfield J.F."/>
        </authorList>
    </citation>
    <scope>NUCLEOTIDE SEQUENCE [LARGE SCALE GENOMIC DNA]</scope>
</reference>
<feature type="signal peptide" evidence="1">
    <location>
        <begin position="1"/>
        <end position="22"/>
    </location>
</feature>
<evidence type="ECO:0008006" key="4">
    <source>
        <dbReference type="Google" id="ProtNLM"/>
    </source>
</evidence>
<dbReference type="SUPFAM" id="SSF51445">
    <property type="entry name" value="(Trans)glycosidases"/>
    <property type="match status" value="1"/>
</dbReference>
<dbReference type="InterPro" id="IPR013783">
    <property type="entry name" value="Ig-like_fold"/>
</dbReference>
<comment type="caution">
    <text evidence="2">The sequence shown here is derived from an EMBL/GenBank/DDBJ whole genome shotgun (WGS) entry which is preliminary data.</text>
</comment>
<accession>A0A0G1RY93</accession>
<proteinExistence type="predicted"/>
<dbReference type="InterPro" id="IPR017853">
    <property type="entry name" value="GH"/>
</dbReference>
<organism evidence="2 3">
    <name type="scientific">Candidatus Beckwithbacteria bacterium GW2011_GWB1_47_15</name>
    <dbReference type="NCBI Taxonomy" id="1618371"/>
    <lineage>
        <taxon>Bacteria</taxon>
        <taxon>Candidatus Beckwithiibacteriota</taxon>
    </lineage>
</organism>
<dbReference type="AlphaFoldDB" id="A0A0G1RY93"/>
<evidence type="ECO:0000313" key="3">
    <source>
        <dbReference type="Proteomes" id="UP000033860"/>
    </source>
</evidence>
<dbReference type="InterPro" id="IPR051923">
    <property type="entry name" value="Glycosyl_Hydrolase_39"/>
</dbReference>
<dbReference type="GO" id="GO:0004553">
    <property type="term" value="F:hydrolase activity, hydrolyzing O-glycosyl compounds"/>
    <property type="evidence" value="ECO:0007669"/>
    <property type="project" value="TreeGrafter"/>
</dbReference>
<sequence>MKKLILFFIALALIFFPAGAHAVVSPLSSPNNLYGIHILSEGDIPAAAKLVNSSGGTWGYVTLVIEDGDRDVAKWQEIFDSLRRYRLIPLVRLATHAEDGGWAKPRPEDAVAWSQFLNSLNWVVKNRYVVLFNEPNHAQEWGGEVKPEEYVAVAAAFSRELKAASDDFFVLPAGLDAAAPDSASTMTLLTYLSWAFDYDPNFFTHFDGWTSHSYPNPDFSGSPAATGLGSVESFKSELNYLSRFGVGPNLPVFITETGWAHNQEKVLGAHTPQAVADYFTTAFTQIWQDPRVVAVTPFVLNYPQDPFGRFSWQKPEGSFYPQFEAVKNLDKPAGDPEQIHYGQFADAVLPDKLVVDYHYAFSFKIKNLGQSIWDKENYSLNFATNLPAGSISVSPLPVTEPFAEAKLNLVVATPDVPGEYNLSLQLQKDGLVFGDKFVTHFTVVSRPSFLDAFLHPVATFNLYCPTASC</sequence>
<protein>
    <recommendedName>
        <fullName evidence="4">Glycoside hydrolase family 5 domain-containing protein</fullName>
    </recommendedName>
</protein>